<dbReference type="RefSeq" id="WP_340235364.1">
    <property type="nucleotide sequence ID" value="NZ_JBBEWC010000004.1"/>
</dbReference>
<feature type="transmembrane region" description="Helical" evidence="1">
    <location>
        <begin position="79"/>
        <end position="97"/>
    </location>
</feature>
<keyword evidence="1" id="KW-0472">Membrane</keyword>
<evidence type="ECO:0000256" key="1">
    <source>
        <dbReference type="SAM" id="Phobius"/>
    </source>
</evidence>
<proteinExistence type="predicted"/>
<evidence type="ECO:0000313" key="2">
    <source>
        <dbReference type="EMBL" id="MFD2519955.1"/>
    </source>
</evidence>
<feature type="transmembrane region" description="Helical" evidence="1">
    <location>
        <begin position="47"/>
        <end position="67"/>
    </location>
</feature>
<dbReference type="Proteomes" id="UP001597510">
    <property type="component" value="Unassembled WGS sequence"/>
</dbReference>
<comment type="caution">
    <text evidence="2">The sequence shown here is derived from an EMBL/GenBank/DDBJ whole genome shotgun (WGS) entry which is preliminary data.</text>
</comment>
<feature type="transmembrane region" description="Helical" evidence="1">
    <location>
        <begin position="109"/>
        <end position="126"/>
    </location>
</feature>
<evidence type="ECO:0000313" key="3">
    <source>
        <dbReference type="Proteomes" id="UP001597510"/>
    </source>
</evidence>
<protein>
    <recommendedName>
        <fullName evidence="4">DUF4293 family protein</fullName>
    </recommendedName>
</protein>
<accession>A0ABW5J4T2</accession>
<name>A0ABW5J4T2_9BACT</name>
<evidence type="ECO:0008006" key="4">
    <source>
        <dbReference type="Google" id="ProtNLM"/>
    </source>
</evidence>
<reference evidence="3" key="1">
    <citation type="journal article" date="2019" name="Int. J. Syst. Evol. Microbiol.">
        <title>The Global Catalogue of Microorganisms (GCM) 10K type strain sequencing project: providing services to taxonomists for standard genome sequencing and annotation.</title>
        <authorList>
            <consortium name="The Broad Institute Genomics Platform"/>
            <consortium name="The Broad Institute Genome Sequencing Center for Infectious Disease"/>
            <person name="Wu L."/>
            <person name="Ma J."/>
        </authorList>
    </citation>
    <scope>NUCLEOTIDE SEQUENCE [LARGE SCALE GENOMIC DNA]</scope>
    <source>
        <strain evidence="3">KCTC 52344</strain>
    </source>
</reference>
<organism evidence="2 3">
    <name type="scientific">Emticicia soli</name>
    <dbReference type="NCBI Taxonomy" id="2027878"/>
    <lineage>
        <taxon>Bacteria</taxon>
        <taxon>Pseudomonadati</taxon>
        <taxon>Bacteroidota</taxon>
        <taxon>Cytophagia</taxon>
        <taxon>Cytophagales</taxon>
        <taxon>Leadbetterellaceae</taxon>
        <taxon>Emticicia</taxon>
    </lineage>
</organism>
<keyword evidence="3" id="KW-1185">Reference proteome</keyword>
<keyword evidence="1" id="KW-1133">Transmembrane helix</keyword>
<keyword evidence="1" id="KW-0812">Transmembrane</keyword>
<gene>
    <name evidence="2" type="ORF">ACFSR2_03605</name>
</gene>
<dbReference type="EMBL" id="JBHULC010000004">
    <property type="protein sequence ID" value="MFD2519955.1"/>
    <property type="molecule type" value="Genomic_DNA"/>
</dbReference>
<sequence length="132" mass="15378">MQLSKPLALKTLLGIFTLVILFHVSVITQIIPYTVVWAGKLNSAKEMYAFEITSIIINVFFVVILLLRAHYIKHTIPERLLNLILWMFLVLFVFNTIGNLMAETAFERFVFTPMTLLAAFLLWVVVRRRRNH</sequence>
<feature type="transmembrane region" description="Helical" evidence="1">
    <location>
        <begin position="12"/>
        <end position="35"/>
    </location>
</feature>